<dbReference type="RefSeq" id="WP_121091512.1">
    <property type="nucleotide sequence ID" value="NZ_RBZU01000025.1"/>
</dbReference>
<feature type="region of interest" description="Disordered" evidence="1">
    <location>
        <begin position="108"/>
        <end position="142"/>
    </location>
</feature>
<evidence type="ECO:0000313" key="3">
    <source>
        <dbReference type="Proteomes" id="UP000270342"/>
    </source>
</evidence>
<dbReference type="EMBL" id="RBZU01000025">
    <property type="protein sequence ID" value="RKP43761.1"/>
    <property type="molecule type" value="Genomic_DNA"/>
</dbReference>
<proteinExistence type="predicted"/>
<keyword evidence="3" id="KW-1185">Reference proteome</keyword>
<gene>
    <name evidence="2" type="ORF">D7S86_28510</name>
</gene>
<evidence type="ECO:0000256" key="1">
    <source>
        <dbReference type="SAM" id="MobiDB-lite"/>
    </source>
</evidence>
<feature type="compositionally biased region" description="Basic and acidic residues" evidence="1">
    <location>
        <begin position="1"/>
        <end position="10"/>
    </location>
</feature>
<organism evidence="2 3">
    <name type="scientific">Pararobbsia silviterrae</name>
    <dbReference type="NCBI Taxonomy" id="1792498"/>
    <lineage>
        <taxon>Bacteria</taxon>
        <taxon>Pseudomonadati</taxon>
        <taxon>Pseudomonadota</taxon>
        <taxon>Betaproteobacteria</taxon>
        <taxon>Burkholderiales</taxon>
        <taxon>Burkholderiaceae</taxon>
        <taxon>Pararobbsia</taxon>
    </lineage>
</organism>
<feature type="compositionally biased region" description="Low complexity" evidence="1">
    <location>
        <begin position="108"/>
        <end position="118"/>
    </location>
</feature>
<protein>
    <submittedName>
        <fullName evidence="2">Uncharacterized protein</fullName>
    </submittedName>
</protein>
<dbReference type="AlphaFoldDB" id="A0A494X2B0"/>
<comment type="caution">
    <text evidence="2">The sequence shown here is derived from an EMBL/GenBank/DDBJ whole genome shotgun (WGS) entry which is preliminary data.</text>
</comment>
<accession>A0A494X2B0</accession>
<feature type="region of interest" description="Disordered" evidence="1">
    <location>
        <begin position="1"/>
        <end position="21"/>
    </location>
</feature>
<dbReference type="Proteomes" id="UP000270342">
    <property type="component" value="Unassembled WGS sequence"/>
</dbReference>
<sequence>MISDANDRHAAGQQPWADTADDGHTRTTLTLFCMASLLACVFSATSAIELGESTHPFTYDNAGREFFGHIEHLRETSANPVSAFALVECRVAACQSLAGPVVRLVDPARNAPRSASPPARREDDDTPPVRIETRATDSDSETAVEIDDVALPPLPLHRGNAAAQRATETTNVVPLPARLPGSRLPRYVEVMTPGRTVQRMGKG</sequence>
<evidence type="ECO:0000313" key="2">
    <source>
        <dbReference type="EMBL" id="RKP43761.1"/>
    </source>
</evidence>
<name>A0A494X2B0_9BURK</name>
<reference evidence="2 3" key="1">
    <citation type="submission" date="2018-10" db="EMBL/GenBank/DDBJ databases">
        <title>Robbsia sp. DHC34, isolated from soil.</title>
        <authorList>
            <person name="Gao Z.-H."/>
            <person name="Qiu L.-H."/>
        </authorList>
    </citation>
    <scope>NUCLEOTIDE SEQUENCE [LARGE SCALE GENOMIC DNA]</scope>
    <source>
        <strain evidence="2 3">DHC34</strain>
    </source>
</reference>